<proteinExistence type="predicted"/>
<dbReference type="Pfam" id="PF13620">
    <property type="entry name" value="CarboxypepD_reg"/>
    <property type="match status" value="1"/>
</dbReference>
<evidence type="ECO:0000313" key="1">
    <source>
        <dbReference type="EMBL" id="MFH8543782.1"/>
    </source>
</evidence>
<reference evidence="1 2" key="1">
    <citation type="submission" date="2024-10" db="EMBL/GenBank/DDBJ databases">
        <title>The Natural Products Discovery Center: Release of the First 8490 Sequenced Strains for Exploring Actinobacteria Biosynthetic Diversity.</title>
        <authorList>
            <person name="Kalkreuter E."/>
            <person name="Kautsar S.A."/>
            <person name="Yang D."/>
            <person name="Bader C.D."/>
            <person name="Teijaro C.N."/>
            <person name="Fluegel L."/>
            <person name="Davis C.M."/>
            <person name="Simpson J.R."/>
            <person name="Lauterbach L."/>
            <person name="Steele A.D."/>
            <person name="Gui C."/>
            <person name="Meng S."/>
            <person name="Li G."/>
            <person name="Viehrig K."/>
            <person name="Ye F."/>
            <person name="Su P."/>
            <person name="Kiefer A.F."/>
            <person name="Nichols A."/>
            <person name="Cepeda A.J."/>
            <person name="Yan W."/>
            <person name="Fan B."/>
            <person name="Jiang Y."/>
            <person name="Adhikari A."/>
            <person name="Zheng C.-J."/>
            <person name="Schuster L."/>
            <person name="Cowan T.M."/>
            <person name="Smanski M.J."/>
            <person name="Chevrette M.G."/>
            <person name="De Carvalho L.P.S."/>
            <person name="Shen B."/>
        </authorList>
    </citation>
    <scope>NUCLEOTIDE SEQUENCE [LARGE SCALE GENOMIC DNA]</scope>
    <source>
        <strain evidence="1 2">NPDC017990</strain>
    </source>
</reference>
<sequence>MSGSGSSSAVEITGVVRDASGTPVTGAHVLFTDGPQPLPDIAAMTDAEGRFSLSAPRAGVYTLTCRADPLSGPPGTAEATVRVRPPQPEALLAGRMLVDLTLG</sequence>
<organism evidence="1 2">
    <name type="scientific">Streptomyces longisporoflavus</name>
    <dbReference type="NCBI Taxonomy" id="28044"/>
    <lineage>
        <taxon>Bacteria</taxon>
        <taxon>Bacillati</taxon>
        <taxon>Actinomycetota</taxon>
        <taxon>Actinomycetes</taxon>
        <taxon>Kitasatosporales</taxon>
        <taxon>Streptomycetaceae</taxon>
        <taxon>Streptomyces</taxon>
    </lineage>
</organism>
<dbReference type="Proteomes" id="UP001610818">
    <property type="component" value="Unassembled WGS sequence"/>
</dbReference>
<name>A0ABW7QG57_9ACTN</name>
<gene>
    <name evidence="1" type="ORF">ACH4F9_02075</name>
</gene>
<accession>A0ABW7QG57</accession>
<keyword evidence="2" id="KW-1185">Reference proteome</keyword>
<dbReference type="Gene3D" id="2.60.40.1120">
    <property type="entry name" value="Carboxypeptidase-like, regulatory domain"/>
    <property type="match status" value="1"/>
</dbReference>
<dbReference type="RefSeq" id="WP_397707017.1">
    <property type="nucleotide sequence ID" value="NZ_JBIRGN010000001.1"/>
</dbReference>
<comment type="caution">
    <text evidence="1">The sequence shown here is derived from an EMBL/GenBank/DDBJ whole genome shotgun (WGS) entry which is preliminary data.</text>
</comment>
<dbReference type="EMBL" id="JBIRGQ010000001">
    <property type="protein sequence ID" value="MFH8543782.1"/>
    <property type="molecule type" value="Genomic_DNA"/>
</dbReference>
<dbReference type="InterPro" id="IPR013784">
    <property type="entry name" value="Carb-bd-like_fold"/>
</dbReference>
<dbReference type="SUPFAM" id="SSF49452">
    <property type="entry name" value="Starch-binding domain-like"/>
    <property type="match status" value="1"/>
</dbReference>
<evidence type="ECO:0000313" key="2">
    <source>
        <dbReference type="Proteomes" id="UP001610818"/>
    </source>
</evidence>
<protein>
    <submittedName>
        <fullName evidence="1">Carboxypeptidase-like regulatory domain-containing protein</fullName>
    </submittedName>
</protein>